<organism evidence="2 3">
    <name type="scientific">Callorhinus ursinus</name>
    <name type="common">Northern fur seal</name>
    <dbReference type="NCBI Taxonomy" id="34884"/>
    <lineage>
        <taxon>Eukaryota</taxon>
        <taxon>Metazoa</taxon>
        <taxon>Chordata</taxon>
        <taxon>Craniata</taxon>
        <taxon>Vertebrata</taxon>
        <taxon>Euteleostomi</taxon>
        <taxon>Mammalia</taxon>
        <taxon>Eutheria</taxon>
        <taxon>Laurasiatheria</taxon>
        <taxon>Carnivora</taxon>
        <taxon>Caniformia</taxon>
        <taxon>Pinnipedia</taxon>
        <taxon>Otariidae</taxon>
        <taxon>Callorhinus</taxon>
    </lineage>
</organism>
<dbReference type="Proteomes" id="UP000286641">
    <property type="component" value="Unplaced"/>
</dbReference>
<dbReference type="RefSeq" id="XP_025708887.1">
    <property type="nucleotide sequence ID" value="XM_025853102.1"/>
</dbReference>
<gene>
    <name evidence="3" type="primary">LOC112809728</name>
</gene>
<feature type="compositionally biased region" description="Low complexity" evidence="1">
    <location>
        <begin position="92"/>
        <end position="102"/>
    </location>
</feature>
<feature type="region of interest" description="Disordered" evidence="1">
    <location>
        <begin position="1"/>
        <end position="38"/>
    </location>
</feature>
<feature type="region of interest" description="Disordered" evidence="1">
    <location>
        <begin position="51"/>
        <end position="102"/>
    </location>
</feature>
<protein>
    <submittedName>
        <fullName evidence="3">Uncharacterized protein LOC112809728</fullName>
    </submittedName>
</protein>
<dbReference type="AlphaFoldDB" id="A0A3Q7MP58"/>
<reference evidence="3" key="2">
    <citation type="submission" date="2025-08" db="UniProtKB">
        <authorList>
            <consortium name="RefSeq"/>
        </authorList>
    </citation>
    <scope>IDENTIFICATION</scope>
    <source>
        <tissue evidence="3">Blood</tissue>
    </source>
</reference>
<sequence>MRRALTCGGVRSPPSAPGGGGAASAALSARAAQRGSTTFVSASLHRALTLGASSGEGSGRDNNTPPPPPPPRRRRPPVVAATHGGRLGSGLGLTTTPGLGPRALCRPQGRAAGRGEAGATGLRLTVGAASVRGWAGGCFRGDRGGGGEFLSLWRWVRALTFFFLRRRREQRWRRSPFLRSPPPSTRRLLVCAAGPGSLLPFPLRFSSGGGRATGLAGWALTSTTPPSRLALSAFPLGPDARPGARTHVTLRESRSFVRNCQNVCTVFHFQLAMNEFLFSTCSPATGHAFGVSKNSSPNPRSNIFSPMFQLKVLQFCILTFGQ</sequence>
<evidence type="ECO:0000256" key="1">
    <source>
        <dbReference type="SAM" id="MobiDB-lite"/>
    </source>
</evidence>
<keyword evidence="2" id="KW-1185">Reference proteome</keyword>
<accession>A0A3Q7MP58</accession>
<dbReference type="InParanoid" id="A0A3Q7MP58"/>
<name>A0A3Q7MP58_CALUR</name>
<evidence type="ECO:0000313" key="2">
    <source>
        <dbReference type="Proteomes" id="UP000286641"/>
    </source>
</evidence>
<reference key="1">
    <citation type="submission" date="2019-01" db="UniProtKB">
        <authorList>
            <consortium name="RefSeq"/>
        </authorList>
    </citation>
    <scope>IDENTIFICATION</scope>
</reference>
<feature type="compositionally biased region" description="Low complexity" evidence="1">
    <location>
        <begin position="23"/>
        <end position="36"/>
    </location>
</feature>
<proteinExistence type="predicted"/>
<evidence type="ECO:0000313" key="3">
    <source>
        <dbReference type="RefSeq" id="XP_025708887.1"/>
    </source>
</evidence>